<dbReference type="FunFam" id="1.25.40.990:FF:000011">
    <property type="entry name" value="COP9 signalosome complex subunit 8-like Protein"/>
    <property type="match status" value="1"/>
</dbReference>
<evidence type="ECO:0000313" key="9">
    <source>
        <dbReference type="EMBL" id="KDR08114.1"/>
    </source>
</evidence>
<evidence type="ECO:0000313" key="10">
    <source>
        <dbReference type="Proteomes" id="UP000027135"/>
    </source>
</evidence>
<proteinExistence type="inferred from homology"/>
<evidence type="ECO:0000259" key="8">
    <source>
        <dbReference type="Pfam" id="PF10075"/>
    </source>
</evidence>
<dbReference type="GO" id="GO:0005737">
    <property type="term" value="C:cytoplasm"/>
    <property type="evidence" value="ECO:0007669"/>
    <property type="project" value="UniProtKB-SubCell"/>
</dbReference>
<dbReference type="eggNOG" id="KOG4414">
    <property type="taxonomic scope" value="Eukaryota"/>
</dbReference>
<evidence type="ECO:0000256" key="5">
    <source>
        <dbReference type="ARBA" id="ARBA00022490"/>
    </source>
</evidence>
<keyword evidence="6" id="KW-0736">Signalosome</keyword>
<accession>A0A067QUY4</accession>
<dbReference type="Proteomes" id="UP000027135">
    <property type="component" value="Unassembled WGS sequence"/>
</dbReference>
<dbReference type="AlphaFoldDB" id="A0A067QUY4"/>
<evidence type="ECO:0000256" key="1">
    <source>
        <dbReference type="ARBA" id="ARBA00004123"/>
    </source>
</evidence>
<dbReference type="OMA" id="MRIPDKL"/>
<evidence type="ECO:0000256" key="4">
    <source>
        <dbReference type="ARBA" id="ARBA00014875"/>
    </source>
</evidence>
<keyword evidence="5" id="KW-0963">Cytoplasm</keyword>
<dbReference type="InParanoid" id="A0A067QUY4"/>
<evidence type="ECO:0000256" key="2">
    <source>
        <dbReference type="ARBA" id="ARBA00004496"/>
    </source>
</evidence>
<gene>
    <name evidence="9" type="ORF">L798_01647</name>
</gene>
<protein>
    <recommendedName>
        <fullName evidence="4">COP9 signalosome complex subunit 8</fullName>
    </recommendedName>
</protein>
<dbReference type="PANTHER" id="PTHR13339:SF0">
    <property type="entry name" value="COP9 SIGNALOSOME COMPLEX SUBUNIT 8"/>
    <property type="match status" value="1"/>
</dbReference>
<comment type="subcellular location">
    <subcellularLocation>
        <location evidence="2">Cytoplasm</location>
    </subcellularLocation>
    <subcellularLocation>
        <location evidence="1">Nucleus</location>
    </subcellularLocation>
</comment>
<dbReference type="InterPro" id="IPR033205">
    <property type="entry name" value="COP9_CSN8"/>
</dbReference>
<evidence type="ECO:0000256" key="6">
    <source>
        <dbReference type="ARBA" id="ARBA00022790"/>
    </source>
</evidence>
<dbReference type="GO" id="GO:0000338">
    <property type="term" value="P:protein deneddylation"/>
    <property type="evidence" value="ECO:0007669"/>
    <property type="project" value="InterPro"/>
</dbReference>
<dbReference type="Pfam" id="PF10075">
    <property type="entry name" value="CSN8_PSD8_EIF3K"/>
    <property type="match status" value="1"/>
</dbReference>
<evidence type="ECO:0000256" key="3">
    <source>
        <dbReference type="ARBA" id="ARBA00008252"/>
    </source>
</evidence>
<dbReference type="GO" id="GO:0008180">
    <property type="term" value="C:COP9 signalosome"/>
    <property type="evidence" value="ECO:0007669"/>
    <property type="project" value="UniProtKB-KW"/>
</dbReference>
<keyword evidence="7" id="KW-0539">Nucleus</keyword>
<dbReference type="OrthoDB" id="5351233at2759"/>
<comment type="similarity">
    <text evidence="3">Belongs to the CSN8 family.</text>
</comment>
<feature type="domain" description="CSN8/PSMD8/EIF3K" evidence="8">
    <location>
        <begin position="29"/>
        <end position="157"/>
    </location>
</feature>
<sequence>MVTDTENIRKLAEDLEKQELDAPGGIPTSQVYAQLLAIYLYQNDLCNAKYLWKRIPQNVKNSHAELALIWKVGQKMWQRDFMGVYSALTVDWSENVGHIMQALLENVRKRAVYLVSHAYSSISIDDLAAFVGMPVEQAVLAATDQGWKVDTGSHMVKPCRPSDSPNQGASSEDQLYKLTEFVSFLEN</sequence>
<dbReference type="EMBL" id="KK853366">
    <property type="protein sequence ID" value="KDR08114.1"/>
    <property type="molecule type" value="Genomic_DNA"/>
</dbReference>
<evidence type="ECO:0000256" key="7">
    <source>
        <dbReference type="ARBA" id="ARBA00023242"/>
    </source>
</evidence>
<dbReference type="GO" id="GO:0010387">
    <property type="term" value="P:COP9 signalosome assembly"/>
    <property type="evidence" value="ECO:0007669"/>
    <property type="project" value="InterPro"/>
</dbReference>
<reference evidence="9 10" key="1">
    <citation type="journal article" date="2014" name="Nat. Commun.">
        <title>Molecular traces of alternative social organization in a termite genome.</title>
        <authorList>
            <person name="Terrapon N."/>
            <person name="Li C."/>
            <person name="Robertson H.M."/>
            <person name="Ji L."/>
            <person name="Meng X."/>
            <person name="Booth W."/>
            <person name="Chen Z."/>
            <person name="Childers C.P."/>
            <person name="Glastad K.M."/>
            <person name="Gokhale K."/>
            <person name="Gowin J."/>
            <person name="Gronenberg W."/>
            <person name="Hermansen R.A."/>
            <person name="Hu H."/>
            <person name="Hunt B.G."/>
            <person name="Huylmans A.K."/>
            <person name="Khalil S.M."/>
            <person name="Mitchell R.D."/>
            <person name="Munoz-Torres M.C."/>
            <person name="Mustard J.A."/>
            <person name="Pan H."/>
            <person name="Reese J.T."/>
            <person name="Scharf M.E."/>
            <person name="Sun F."/>
            <person name="Vogel H."/>
            <person name="Xiao J."/>
            <person name="Yang W."/>
            <person name="Yang Z."/>
            <person name="Yang Z."/>
            <person name="Zhou J."/>
            <person name="Zhu J."/>
            <person name="Brent C.S."/>
            <person name="Elsik C.G."/>
            <person name="Goodisman M.A."/>
            <person name="Liberles D.A."/>
            <person name="Roe R.M."/>
            <person name="Vargo E.L."/>
            <person name="Vilcinskas A."/>
            <person name="Wang J."/>
            <person name="Bornberg-Bauer E."/>
            <person name="Korb J."/>
            <person name="Zhang G."/>
            <person name="Liebig J."/>
        </authorList>
    </citation>
    <scope>NUCLEOTIDE SEQUENCE [LARGE SCALE GENOMIC DNA]</scope>
    <source>
        <tissue evidence="9">Whole organism</tissue>
    </source>
</reference>
<organism evidence="9 10">
    <name type="scientific">Zootermopsis nevadensis</name>
    <name type="common">Dampwood termite</name>
    <dbReference type="NCBI Taxonomy" id="136037"/>
    <lineage>
        <taxon>Eukaryota</taxon>
        <taxon>Metazoa</taxon>
        <taxon>Ecdysozoa</taxon>
        <taxon>Arthropoda</taxon>
        <taxon>Hexapoda</taxon>
        <taxon>Insecta</taxon>
        <taxon>Pterygota</taxon>
        <taxon>Neoptera</taxon>
        <taxon>Polyneoptera</taxon>
        <taxon>Dictyoptera</taxon>
        <taxon>Blattodea</taxon>
        <taxon>Blattoidea</taxon>
        <taxon>Termitoidae</taxon>
        <taxon>Termopsidae</taxon>
        <taxon>Zootermopsis</taxon>
    </lineage>
</organism>
<dbReference type="Gene3D" id="1.25.40.990">
    <property type="match status" value="1"/>
</dbReference>
<dbReference type="InterPro" id="IPR033464">
    <property type="entry name" value="CSN8_PSD8_EIF3K"/>
</dbReference>
<dbReference type="STRING" id="136037.A0A067QUY4"/>
<name>A0A067QUY4_ZOONE</name>
<keyword evidence="10" id="KW-1185">Reference proteome</keyword>
<dbReference type="FunCoup" id="A0A067QUY4">
    <property type="interactions" value="1681"/>
</dbReference>
<dbReference type="PANTHER" id="PTHR13339">
    <property type="entry name" value="COP9 SIGNALOSOME COMPLEX SUBUNIT 8"/>
    <property type="match status" value="1"/>
</dbReference>